<keyword evidence="8 18" id="KW-0201">Cytochrome c-type biogenesis</keyword>
<evidence type="ECO:0000256" key="3">
    <source>
        <dbReference type="ARBA" id="ARBA00022448"/>
    </source>
</evidence>
<dbReference type="InterPro" id="IPR003834">
    <property type="entry name" value="Cyt_c_assmbl_TM_dom"/>
</dbReference>
<evidence type="ECO:0000256" key="5">
    <source>
        <dbReference type="ARBA" id="ARBA00022519"/>
    </source>
</evidence>
<evidence type="ECO:0000256" key="9">
    <source>
        <dbReference type="ARBA" id="ARBA00022982"/>
    </source>
</evidence>
<feature type="disulfide bond" description="Redox-active" evidence="18">
    <location>
        <begin position="234"/>
        <end position="356"/>
    </location>
</feature>
<keyword evidence="4 18" id="KW-1003">Cell membrane</keyword>
<organism evidence="21 22">
    <name type="scientific">Mesocricetibacter intestinalis</name>
    <dbReference type="NCBI Taxonomy" id="1521930"/>
    <lineage>
        <taxon>Bacteria</taxon>
        <taxon>Pseudomonadati</taxon>
        <taxon>Pseudomonadota</taxon>
        <taxon>Gammaproteobacteria</taxon>
        <taxon>Pasteurellales</taxon>
        <taxon>Pasteurellaceae</taxon>
        <taxon>Mesocricetibacter</taxon>
    </lineage>
</organism>
<dbReference type="GO" id="GO:0047134">
    <property type="term" value="F:protein-disulfide reductase [NAD(P)H] activity"/>
    <property type="evidence" value="ECO:0007669"/>
    <property type="project" value="UniProtKB-UniRule"/>
</dbReference>
<dbReference type="Pfam" id="PF13098">
    <property type="entry name" value="Thioredoxin_2"/>
    <property type="match status" value="1"/>
</dbReference>
<dbReference type="GO" id="GO:0009055">
    <property type="term" value="F:electron transfer activity"/>
    <property type="evidence" value="ECO:0007669"/>
    <property type="project" value="UniProtKB-UniRule"/>
</dbReference>
<evidence type="ECO:0000256" key="15">
    <source>
        <dbReference type="ARBA" id="ARBA00023284"/>
    </source>
</evidence>
<sequence>MLKFAGKFILLRGIMKKFFLFLMLWITAFSVSAGLFGTKSRFLTAQEAFVFTAERGDDSLLLQWQIAPDYYLYKKEIRVEVSPGETGEVKFPAAEKHQDEFFGETDIFRQQLSIQVPVRGVTPDSRILVSYQGCTAGFCYPPESREMRFGDIPGALNSALSAGENKPAESKEEEGKSAVEKAPSFSYGQNLAQPQGKTSTAPALAEDLSARLFQTKFAVWGFFLLGLGLAFTPCVLPMLPLLSALVIGREKRPNTMRAFLLSLVYVQGMALTYTLLGLIVAAIGLPFQVALQSPYVLIGLSLIFILLSLSMFGLFDLQLPNGLQNKLYRLSESQSGGAYGSVFLMGLVAGLVASPCTSAPLSGALLYVAQSGDLLIGGLSLYLLALGMGLPLMLITLFGNGILPKSGPWLLKVKTAFGFVMLALPIFLLSRLITPLWEQALWALLATTFLLWLAFSAGKGRAAMLLRILALTAAIVAAAPLQTIVWHSATDAGLSKPDDEVFQSIASYAELQQALKNNPHGVAMLDLYADWCVACKELEKYTFSDPAVRNALKDRVLLLRADISRNSVANTELLTQLNVLGLPSLIFFDQQGIELSGTRINGFMSAAEFLNFMKEYRIISD</sequence>
<evidence type="ECO:0000256" key="19">
    <source>
        <dbReference type="SAM" id="MobiDB-lite"/>
    </source>
</evidence>
<comment type="caution">
    <text evidence="21">The sequence shown here is derived from an EMBL/GenBank/DDBJ whole genome shotgun (WGS) entry which is preliminary data.</text>
</comment>
<dbReference type="GO" id="GO:0005886">
    <property type="term" value="C:plasma membrane"/>
    <property type="evidence" value="ECO:0007669"/>
    <property type="project" value="UniProtKB-SubCell"/>
</dbReference>
<dbReference type="Pfam" id="PF11412">
    <property type="entry name" value="DsbD_N"/>
    <property type="match status" value="1"/>
</dbReference>
<evidence type="ECO:0000256" key="17">
    <source>
        <dbReference type="ARBA" id="ARBA00047804"/>
    </source>
</evidence>
<reference evidence="21 22" key="1">
    <citation type="submission" date="2019-03" db="EMBL/GenBank/DDBJ databases">
        <title>Genomic Encyclopedia of Type Strains, Phase IV (KMG-IV): sequencing the most valuable type-strain genomes for metagenomic binning, comparative biology and taxonomic classification.</title>
        <authorList>
            <person name="Goeker M."/>
        </authorList>
    </citation>
    <scope>NUCLEOTIDE SEQUENCE [LARGE SCALE GENOMIC DNA]</scope>
    <source>
        <strain evidence="21 22">DSM 28403</strain>
    </source>
</reference>
<dbReference type="PROSITE" id="PS51352">
    <property type="entry name" value="THIOREDOXIN_2"/>
    <property type="match status" value="1"/>
</dbReference>
<evidence type="ECO:0000256" key="8">
    <source>
        <dbReference type="ARBA" id="ARBA00022748"/>
    </source>
</evidence>
<feature type="transmembrane region" description="Helical" evidence="18">
    <location>
        <begin position="295"/>
        <end position="315"/>
    </location>
</feature>
<dbReference type="GO" id="GO:0017004">
    <property type="term" value="P:cytochrome complex assembly"/>
    <property type="evidence" value="ECO:0007669"/>
    <property type="project" value="UniProtKB-UniRule"/>
</dbReference>
<dbReference type="Pfam" id="PF02683">
    <property type="entry name" value="DsbD_TM"/>
    <property type="match status" value="1"/>
</dbReference>
<keyword evidence="15 18" id="KW-0676">Redox-active center</keyword>
<evidence type="ECO:0000256" key="13">
    <source>
        <dbReference type="ARBA" id="ARBA00023136"/>
    </source>
</evidence>
<dbReference type="EC" id="1.8.1.8" evidence="18"/>
<feature type="compositionally biased region" description="Basic and acidic residues" evidence="19">
    <location>
        <begin position="166"/>
        <end position="179"/>
    </location>
</feature>
<dbReference type="InterPro" id="IPR035671">
    <property type="entry name" value="DsbD_gamma"/>
</dbReference>
<dbReference type="InterPro" id="IPR012336">
    <property type="entry name" value="Thioredoxin-like_fold"/>
</dbReference>
<dbReference type="Gene3D" id="3.40.30.10">
    <property type="entry name" value="Glutaredoxin"/>
    <property type="match status" value="1"/>
</dbReference>
<dbReference type="SUPFAM" id="SSF52833">
    <property type="entry name" value="Thioredoxin-like"/>
    <property type="match status" value="1"/>
</dbReference>
<keyword evidence="22" id="KW-1185">Reference proteome</keyword>
<keyword evidence="14 18" id="KW-1015">Disulfide bond</keyword>
<evidence type="ECO:0000256" key="14">
    <source>
        <dbReference type="ARBA" id="ARBA00023157"/>
    </source>
</evidence>
<feature type="transmembrane region" description="Helical" evidence="18">
    <location>
        <begin position="374"/>
        <end position="403"/>
    </location>
</feature>
<feature type="domain" description="Thioredoxin" evidence="20">
    <location>
        <begin position="473"/>
        <end position="618"/>
    </location>
</feature>
<evidence type="ECO:0000256" key="18">
    <source>
        <dbReference type="HAMAP-Rule" id="MF_00399"/>
    </source>
</evidence>
<dbReference type="Proteomes" id="UP000295657">
    <property type="component" value="Unassembled WGS sequence"/>
</dbReference>
<evidence type="ECO:0000259" key="20">
    <source>
        <dbReference type="PROSITE" id="PS51352"/>
    </source>
</evidence>
<gene>
    <name evidence="18" type="primary">dsbD</name>
    <name evidence="21" type="ORF">EDC45_0493</name>
</gene>
<dbReference type="AlphaFoldDB" id="A0A4R6VG95"/>
<dbReference type="InterPro" id="IPR013766">
    <property type="entry name" value="Thioredoxin_domain"/>
</dbReference>
<feature type="transmembrane region" description="Helical" evidence="18">
    <location>
        <begin position="217"/>
        <end position="247"/>
    </location>
</feature>
<feature type="transmembrane region" description="Helical" evidence="18">
    <location>
        <begin position="415"/>
        <end position="434"/>
    </location>
</feature>
<keyword evidence="7" id="KW-0732">Signal</keyword>
<keyword evidence="3 18" id="KW-0813">Transport</keyword>
<dbReference type="SUPFAM" id="SSF74863">
    <property type="entry name" value="Thiol:disulfide interchange protein DsbD, N-terminal domain (DsbD-alpha)"/>
    <property type="match status" value="1"/>
</dbReference>
<comment type="subcellular location">
    <subcellularLocation>
        <location evidence="1 18">Cell inner membrane</location>
        <topology evidence="1 18">Multi-pass membrane protein</topology>
    </subcellularLocation>
</comment>
<dbReference type="InterPro" id="IPR017937">
    <property type="entry name" value="Thioredoxin_CS"/>
</dbReference>
<dbReference type="HAMAP" id="MF_00399">
    <property type="entry name" value="DbsD"/>
    <property type="match status" value="1"/>
</dbReference>
<comment type="catalytic activity">
    <reaction evidence="17 18">
        <text>[protein]-dithiol + NADP(+) = [protein]-disulfide + NADPH + H(+)</text>
        <dbReference type="Rhea" id="RHEA:18753"/>
        <dbReference type="Rhea" id="RHEA-COMP:10593"/>
        <dbReference type="Rhea" id="RHEA-COMP:10594"/>
        <dbReference type="ChEBI" id="CHEBI:15378"/>
        <dbReference type="ChEBI" id="CHEBI:29950"/>
        <dbReference type="ChEBI" id="CHEBI:50058"/>
        <dbReference type="ChEBI" id="CHEBI:57783"/>
        <dbReference type="ChEBI" id="CHEBI:58349"/>
        <dbReference type="EC" id="1.8.1.8"/>
    </reaction>
</comment>
<feature type="transmembrane region" description="Helical" evidence="18">
    <location>
        <begin position="336"/>
        <end position="354"/>
    </location>
</feature>
<feature type="transmembrane region" description="Helical" evidence="18">
    <location>
        <begin position="465"/>
        <end position="486"/>
    </location>
</feature>
<dbReference type="InterPro" id="IPR022910">
    <property type="entry name" value="Thiol_diS_interchange_DbsD"/>
</dbReference>
<dbReference type="EMBL" id="SNYQ01000001">
    <property type="protein sequence ID" value="TDQ59831.1"/>
    <property type="molecule type" value="Genomic_DNA"/>
</dbReference>
<dbReference type="InterPro" id="IPR036929">
    <property type="entry name" value="DsbDN_sf"/>
</dbReference>
<keyword evidence="11 18" id="KW-0560">Oxidoreductase</keyword>
<evidence type="ECO:0000256" key="1">
    <source>
        <dbReference type="ARBA" id="ARBA00004429"/>
    </source>
</evidence>
<keyword evidence="5 18" id="KW-0997">Cell inner membrane</keyword>
<feature type="region of interest" description="Disordered" evidence="19">
    <location>
        <begin position="160"/>
        <end position="179"/>
    </location>
</feature>
<comment type="function">
    <text evidence="18">Required to facilitate the formation of correct disulfide bonds in some periplasmic proteins and for the assembly of the periplasmic c-type cytochromes. Acts by transferring electrons from cytoplasmic thioredoxin to the periplasm. This transfer involves a cascade of disulfide bond formation and reduction steps.</text>
</comment>
<keyword evidence="12 18" id="KW-0520">NAD</keyword>
<evidence type="ECO:0000313" key="22">
    <source>
        <dbReference type="Proteomes" id="UP000295657"/>
    </source>
</evidence>
<evidence type="ECO:0000256" key="4">
    <source>
        <dbReference type="ARBA" id="ARBA00022475"/>
    </source>
</evidence>
<evidence type="ECO:0000256" key="6">
    <source>
        <dbReference type="ARBA" id="ARBA00022692"/>
    </source>
</evidence>
<dbReference type="NCBIfam" id="NF001419">
    <property type="entry name" value="PRK00293.1"/>
    <property type="match status" value="1"/>
</dbReference>
<comment type="catalytic activity">
    <reaction evidence="16 18">
        <text>[protein]-dithiol + NAD(+) = [protein]-disulfide + NADH + H(+)</text>
        <dbReference type="Rhea" id="RHEA:18749"/>
        <dbReference type="Rhea" id="RHEA-COMP:10593"/>
        <dbReference type="Rhea" id="RHEA-COMP:10594"/>
        <dbReference type="ChEBI" id="CHEBI:15378"/>
        <dbReference type="ChEBI" id="CHEBI:29950"/>
        <dbReference type="ChEBI" id="CHEBI:50058"/>
        <dbReference type="ChEBI" id="CHEBI:57540"/>
        <dbReference type="ChEBI" id="CHEBI:57945"/>
        <dbReference type="EC" id="1.8.1.8"/>
    </reaction>
</comment>
<keyword evidence="9 18" id="KW-0249">Electron transport</keyword>
<dbReference type="PROSITE" id="PS00194">
    <property type="entry name" value="THIOREDOXIN_1"/>
    <property type="match status" value="1"/>
</dbReference>
<dbReference type="PANTHER" id="PTHR32234:SF0">
    <property type="entry name" value="THIOL:DISULFIDE INTERCHANGE PROTEIN DSBD"/>
    <property type="match status" value="1"/>
</dbReference>
<protein>
    <recommendedName>
        <fullName evidence="18">Thiol:disulfide interchange protein DsbD</fullName>
        <ecNumber evidence="18">1.8.1.8</ecNumber>
    </recommendedName>
    <alternativeName>
        <fullName evidence="18">Protein-disulfide reductase</fullName>
        <shortName evidence="18">Disulfide reductase</shortName>
    </alternativeName>
</protein>
<feature type="transmembrane region" description="Helical" evidence="18">
    <location>
        <begin position="259"/>
        <end position="283"/>
    </location>
</feature>
<dbReference type="InterPro" id="IPR028250">
    <property type="entry name" value="DsbDN"/>
</dbReference>
<keyword evidence="6 18" id="KW-0812">Transmembrane</keyword>
<dbReference type="GO" id="GO:0045454">
    <property type="term" value="P:cell redox homeostasis"/>
    <property type="evidence" value="ECO:0007669"/>
    <property type="project" value="TreeGrafter"/>
</dbReference>
<keyword evidence="13 18" id="KW-0472">Membrane</keyword>
<proteinExistence type="inferred from homology"/>
<evidence type="ECO:0000256" key="11">
    <source>
        <dbReference type="ARBA" id="ARBA00023002"/>
    </source>
</evidence>
<name>A0A4R6VG95_9PAST</name>
<dbReference type="Gene3D" id="2.60.40.1250">
    <property type="entry name" value="Thiol:disulfide interchange protein DsbD, N-terminal domain"/>
    <property type="match status" value="1"/>
</dbReference>
<feature type="transmembrane region" description="Helical" evidence="18">
    <location>
        <begin position="440"/>
        <end position="458"/>
    </location>
</feature>
<comment type="caution">
    <text evidence="18">Lacks conserved residue(s) required for the propagation of feature annotation.</text>
</comment>
<evidence type="ECO:0000256" key="2">
    <source>
        <dbReference type="ARBA" id="ARBA00007241"/>
    </source>
</evidence>
<accession>A0A4R6VG95</accession>
<evidence type="ECO:0000313" key="21">
    <source>
        <dbReference type="EMBL" id="TDQ59831.1"/>
    </source>
</evidence>
<evidence type="ECO:0000256" key="16">
    <source>
        <dbReference type="ARBA" id="ARBA00047388"/>
    </source>
</evidence>
<evidence type="ECO:0000256" key="10">
    <source>
        <dbReference type="ARBA" id="ARBA00022989"/>
    </source>
</evidence>
<evidence type="ECO:0000256" key="7">
    <source>
        <dbReference type="ARBA" id="ARBA00022729"/>
    </source>
</evidence>
<keyword evidence="10 18" id="KW-1133">Transmembrane helix</keyword>
<feature type="disulfide bond" description="Redox-active" evidence="18">
    <location>
        <begin position="532"/>
        <end position="535"/>
    </location>
</feature>
<comment type="similarity">
    <text evidence="2 18">Belongs to the thioredoxin family. DsbD subfamily.</text>
</comment>
<dbReference type="PANTHER" id="PTHR32234">
    <property type="entry name" value="THIOL:DISULFIDE INTERCHANGE PROTEIN DSBD"/>
    <property type="match status" value="1"/>
</dbReference>
<evidence type="ECO:0000256" key="12">
    <source>
        <dbReference type="ARBA" id="ARBA00023027"/>
    </source>
</evidence>
<dbReference type="CDD" id="cd02953">
    <property type="entry name" value="DsbDgamma"/>
    <property type="match status" value="1"/>
</dbReference>
<dbReference type="InterPro" id="IPR036249">
    <property type="entry name" value="Thioredoxin-like_sf"/>
</dbReference>